<dbReference type="InterPro" id="IPR032508">
    <property type="entry name" value="FecR_C"/>
</dbReference>
<dbReference type="AlphaFoldDB" id="A0A5D4H011"/>
<evidence type="ECO:0000313" key="5">
    <source>
        <dbReference type="Proteomes" id="UP000322362"/>
    </source>
</evidence>
<accession>A0A5D4H011</accession>
<keyword evidence="1" id="KW-0812">Transmembrane</keyword>
<dbReference type="Gene3D" id="2.60.120.1440">
    <property type="match status" value="1"/>
</dbReference>
<dbReference type="FunFam" id="2.60.120.1440:FF:000001">
    <property type="entry name" value="Putative anti-sigma factor"/>
    <property type="match status" value="1"/>
</dbReference>
<dbReference type="PANTHER" id="PTHR30273:SF2">
    <property type="entry name" value="PROTEIN FECR"/>
    <property type="match status" value="1"/>
</dbReference>
<evidence type="ECO:0000259" key="2">
    <source>
        <dbReference type="Pfam" id="PF04773"/>
    </source>
</evidence>
<feature type="domain" description="Protein FecR C-terminal" evidence="3">
    <location>
        <begin position="314"/>
        <end position="381"/>
    </location>
</feature>
<dbReference type="PANTHER" id="PTHR30273">
    <property type="entry name" value="PERIPLASMIC SIGNAL SENSOR AND SIGMA FACTOR ACTIVATOR FECR-RELATED"/>
    <property type="match status" value="1"/>
</dbReference>
<dbReference type="RefSeq" id="WP_148920518.1">
    <property type="nucleotide sequence ID" value="NZ_VTAV01000015.1"/>
</dbReference>
<name>A0A5D4H011_9SPHI</name>
<reference evidence="4 5" key="1">
    <citation type="submission" date="2019-08" db="EMBL/GenBank/DDBJ databases">
        <title>Phlebobacter frassis gen. nov. sp. nov., a new member of family Sphingobacteriaceae isolated from sand fly rearing media.</title>
        <authorList>
            <person name="Kakumanu M.L."/>
            <person name="Marayati B.F."/>
            <person name="Wada-Katsumata A."/>
            <person name="Wasserberg G."/>
            <person name="Schal C."/>
            <person name="Apperson C.S."/>
            <person name="Ponnusamy L."/>
        </authorList>
    </citation>
    <scope>NUCLEOTIDE SEQUENCE [LARGE SCALE GENOMIC DNA]</scope>
    <source>
        <strain evidence="4 5">SSI9</strain>
    </source>
</reference>
<proteinExistence type="predicted"/>
<keyword evidence="5" id="KW-1185">Reference proteome</keyword>
<dbReference type="InterPro" id="IPR012373">
    <property type="entry name" value="Ferrdict_sens_TM"/>
</dbReference>
<dbReference type="Gene3D" id="3.55.50.30">
    <property type="match status" value="1"/>
</dbReference>
<evidence type="ECO:0000259" key="3">
    <source>
        <dbReference type="Pfam" id="PF16344"/>
    </source>
</evidence>
<dbReference type="Pfam" id="PF04773">
    <property type="entry name" value="FecR"/>
    <property type="match status" value="1"/>
</dbReference>
<organism evidence="4 5">
    <name type="scientific">Sphingobacterium phlebotomi</name>
    <dbReference type="NCBI Taxonomy" id="2605433"/>
    <lineage>
        <taxon>Bacteria</taxon>
        <taxon>Pseudomonadati</taxon>
        <taxon>Bacteroidota</taxon>
        <taxon>Sphingobacteriia</taxon>
        <taxon>Sphingobacteriales</taxon>
        <taxon>Sphingobacteriaceae</taxon>
        <taxon>Sphingobacterium</taxon>
    </lineage>
</organism>
<dbReference type="GO" id="GO:0016989">
    <property type="term" value="F:sigma factor antagonist activity"/>
    <property type="evidence" value="ECO:0007669"/>
    <property type="project" value="TreeGrafter"/>
</dbReference>
<dbReference type="PIRSF" id="PIRSF018266">
    <property type="entry name" value="FecR"/>
    <property type="match status" value="1"/>
</dbReference>
<dbReference type="EMBL" id="VTAV01000015">
    <property type="protein sequence ID" value="TYR33642.1"/>
    <property type="molecule type" value="Genomic_DNA"/>
</dbReference>
<evidence type="ECO:0000256" key="1">
    <source>
        <dbReference type="SAM" id="Phobius"/>
    </source>
</evidence>
<gene>
    <name evidence="4" type="ORF">FXV77_17405</name>
</gene>
<keyword evidence="1" id="KW-1133">Transmembrane helix</keyword>
<feature type="transmembrane region" description="Helical" evidence="1">
    <location>
        <begin position="74"/>
        <end position="95"/>
    </location>
</feature>
<keyword evidence="1" id="KW-0472">Membrane</keyword>
<dbReference type="Proteomes" id="UP000322362">
    <property type="component" value="Unassembled WGS sequence"/>
</dbReference>
<sequence>MDDKEIKEILKRYQTGSCSEEEKAWVESWYLRLGDDADHDELQEAEIPSFKQGIWEGIISQRPAISPRRRPVNLYYKTAVAAAVLITMCFAFYFFNDRAAPTMNTTHTMDKQDAIRPGSNKAYLTLADGKKINLSDEEDGMLLEQHGMKIVKNPNGELIYEVSETASSNASLVGSNTIETPIGGQYQVVLPDGTKVWLNSSSSLAYPVKFDASERKVILHGEGYFEVASDKSRPFRVVSENQTIEVLGTKFNVNTYPDESAMKTTLLEGSVKVSLSNNMSRILQPGEQASAVGQHIDVQRVDTDQAVAWYTGDFAFDGVELRNIMRQICRWYGVEVVYQHDVGDMKFGGSISRSKDIEEVLKVLSMTKGVNFKLEGRRVVVMQ</sequence>
<evidence type="ECO:0000313" key="4">
    <source>
        <dbReference type="EMBL" id="TYR33642.1"/>
    </source>
</evidence>
<protein>
    <submittedName>
        <fullName evidence="4">DUF4974 domain-containing protein</fullName>
    </submittedName>
</protein>
<dbReference type="InterPro" id="IPR006860">
    <property type="entry name" value="FecR"/>
</dbReference>
<dbReference type="Pfam" id="PF16344">
    <property type="entry name" value="FecR_C"/>
    <property type="match status" value="1"/>
</dbReference>
<comment type="caution">
    <text evidence="4">The sequence shown here is derived from an EMBL/GenBank/DDBJ whole genome shotgun (WGS) entry which is preliminary data.</text>
</comment>
<feature type="domain" description="FecR protein" evidence="2">
    <location>
        <begin position="177"/>
        <end position="272"/>
    </location>
</feature>